<organism evidence="1 2">
    <name type="scientific">Papaver atlanticum</name>
    <dbReference type="NCBI Taxonomy" id="357466"/>
    <lineage>
        <taxon>Eukaryota</taxon>
        <taxon>Viridiplantae</taxon>
        <taxon>Streptophyta</taxon>
        <taxon>Embryophyta</taxon>
        <taxon>Tracheophyta</taxon>
        <taxon>Spermatophyta</taxon>
        <taxon>Magnoliopsida</taxon>
        <taxon>Ranunculales</taxon>
        <taxon>Papaveraceae</taxon>
        <taxon>Papaveroideae</taxon>
        <taxon>Papaver</taxon>
    </lineage>
</organism>
<name>A0AAD4XMC1_9MAGN</name>
<protein>
    <submittedName>
        <fullName evidence="1">Uncharacterized protein</fullName>
    </submittedName>
</protein>
<gene>
    <name evidence="1" type="ORF">MKW98_001444</name>
</gene>
<dbReference type="EMBL" id="JAJJMB010008074">
    <property type="protein sequence ID" value="KAI3925590.1"/>
    <property type="molecule type" value="Genomic_DNA"/>
</dbReference>
<accession>A0AAD4XMC1</accession>
<keyword evidence="2" id="KW-1185">Reference proteome</keyword>
<comment type="caution">
    <text evidence="1">The sequence shown here is derived from an EMBL/GenBank/DDBJ whole genome shotgun (WGS) entry which is preliminary data.</text>
</comment>
<proteinExistence type="predicted"/>
<evidence type="ECO:0000313" key="1">
    <source>
        <dbReference type="EMBL" id="KAI3925590.1"/>
    </source>
</evidence>
<reference evidence="1" key="1">
    <citation type="submission" date="2022-04" db="EMBL/GenBank/DDBJ databases">
        <title>A functionally conserved STORR gene fusion in Papaver species that diverged 16.8 million years ago.</title>
        <authorList>
            <person name="Catania T."/>
        </authorList>
    </citation>
    <scope>NUCLEOTIDE SEQUENCE</scope>
    <source>
        <strain evidence="1">S-188037</strain>
    </source>
</reference>
<evidence type="ECO:0000313" key="2">
    <source>
        <dbReference type="Proteomes" id="UP001202328"/>
    </source>
</evidence>
<dbReference type="AlphaFoldDB" id="A0AAD4XMC1"/>
<dbReference type="Proteomes" id="UP001202328">
    <property type="component" value="Unassembled WGS sequence"/>
</dbReference>
<sequence>MQRGKVIHNHLVEKALVQPCSWFTDCWNYAMSLEESEAQCAFVELTIMYDL</sequence>